<name>A0A1S2VNV7_9BACT</name>
<organism evidence="3 4">
    <name type="scientific">Arsenicibacter rosenii</name>
    <dbReference type="NCBI Taxonomy" id="1750698"/>
    <lineage>
        <taxon>Bacteria</taxon>
        <taxon>Pseudomonadati</taxon>
        <taxon>Bacteroidota</taxon>
        <taxon>Cytophagia</taxon>
        <taxon>Cytophagales</taxon>
        <taxon>Spirosomataceae</taxon>
        <taxon>Arsenicibacter</taxon>
    </lineage>
</organism>
<feature type="domain" description="HTH LytTR-type" evidence="2">
    <location>
        <begin position="175"/>
        <end position="281"/>
    </location>
</feature>
<evidence type="ECO:0000313" key="3">
    <source>
        <dbReference type="EMBL" id="OIN59895.1"/>
    </source>
</evidence>
<reference evidence="3 4" key="1">
    <citation type="submission" date="2016-10" db="EMBL/GenBank/DDBJ databases">
        <title>Arsenicibacter rosenii gen. nov., sp. nov., an efficient arsenic-methylating bacterium isolated from an arsenic-contaminated paddy soil.</title>
        <authorList>
            <person name="Huang K."/>
        </authorList>
    </citation>
    <scope>NUCLEOTIDE SEQUENCE [LARGE SCALE GENOMIC DNA]</scope>
    <source>
        <strain evidence="3 4">SM-1</strain>
    </source>
</reference>
<evidence type="ECO:0000256" key="1">
    <source>
        <dbReference type="SAM" id="Phobius"/>
    </source>
</evidence>
<accession>A0A1S2VNV7</accession>
<feature type="transmembrane region" description="Helical" evidence="1">
    <location>
        <begin position="43"/>
        <end position="64"/>
    </location>
</feature>
<dbReference type="SMART" id="SM00850">
    <property type="entry name" value="LytTR"/>
    <property type="match status" value="1"/>
</dbReference>
<dbReference type="AlphaFoldDB" id="A0A1S2VNV7"/>
<dbReference type="Pfam" id="PF04397">
    <property type="entry name" value="LytTR"/>
    <property type="match status" value="1"/>
</dbReference>
<keyword evidence="1" id="KW-0812">Transmembrane</keyword>
<dbReference type="EMBL" id="MORL01000003">
    <property type="protein sequence ID" value="OIN59895.1"/>
    <property type="molecule type" value="Genomic_DNA"/>
</dbReference>
<evidence type="ECO:0000313" key="4">
    <source>
        <dbReference type="Proteomes" id="UP000181790"/>
    </source>
</evidence>
<evidence type="ECO:0000259" key="2">
    <source>
        <dbReference type="SMART" id="SM00850"/>
    </source>
</evidence>
<dbReference type="Gene3D" id="2.40.50.1020">
    <property type="entry name" value="LytTr DNA-binding domain"/>
    <property type="match status" value="1"/>
</dbReference>
<proteinExistence type="predicted"/>
<keyword evidence="4" id="KW-1185">Reference proteome</keyword>
<protein>
    <recommendedName>
        <fullName evidence="2">HTH LytTR-type domain-containing protein</fullName>
    </recommendedName>
</protein>
<feature type="transmembrane region" description="Helical" evidence="1">
    <location>
        <begin position="85"/>
        <end position="107"/>
    </location>
</feature>
<feature type="transmembrane region" description="Helical" evidence="1">
    <location>
        <begin position="12"/>
        <end position="31"/>
    </location>
</feature>
<gene>
    <name evidence="3" type="ORF">BLX24_08595</name>
</gene>
<dbReference type="OrthoDB" id="938100at2"/>
<dbReference type="Proteomes" id="UP000181790">
    <property type="component" value="Unassembled WGS sequence"/>
</dbReference>
<comment type="caution">
    <text evidence="3">The sequence shown here is derived from an EMBL/GenBank/DDBJ whole genome shotgun (WGS) entry which is preliminary data.</text>
</comment>
<sequence>MEPINRRRDTLLRLVAIPVAATIVSHVVFGRRFPFQPGYHFPLPYFLTVATVMLCCWEVNFRLFHWLDRRIPFYEGTHRRLRWQIGLGGSLTLLTFSLVFPSAIRIYTGQWPAPALILTGTVVCTTLATLINGAYVGRYLVRLLQTPKNAPAPVATETAIPFPAGPARLLIDAGNRTLYLLPDEIAYFYLTNGLVLLLKTDGQQIVTAYDALTRISPQLPESTFFQLNRQIIAHRSAITSLQDDTNRKLQVALRPALHKDHNTEPVTISRYRSADLKKWLASPVTA</sequence>
<dbReference type="GO" id="GO:0003677">
    <property type="term" value="F:DNA binding"/>
    <property type="evidence" value="ECO:0007669"/>
    <property type="project" value="InterPro"/>
</dbReference>
<feature type="transmembrane region" description="Helical" evidence="1">
    <location>
        <begin position="113"/>
        <end position="135"/>
    </location>
</feature>
<dbReference type="InterPro" id="IPR007492">
    <property type="entry name" value="LytTR_DNA-bd_dom"/>
</dbReference>
<dbReference type="RefSeq" id="WP_071502695.1">
    <property type="nucleotide sequence ID" value="NZ_MORL01000003.1"/>
</dbReference>
<keyword evidence="1" id="KW-1133">Transmembrane helix</keyword>
<keyword evidence="1" id="KW-0472">Membrane</keyword>